<organism evidence="2">
    <name type="scientific">Trichuris suis</name>
    <name type="common">pig whipworm</name>
    <dbReference type="NCBI Taxonomy" id="68888"/>
    <lineage>
        <taxon>Eukaryota</taxon>
        <taxon>Metazoa</taxon>
        <taxon>Ecdysozoa</taxon>
        <taxon>Nematoda</taxon>
        <taxon>Enoplea</taxon>
        <taxon>Dorylaimia</taxon>
        <taxon>Trichinellida</taxon>
        <taxon>Trichuridae</taxon>
        <taxon>Trichuris</taxon>
    </lineage>
</organism>
<dbReference type="Proteomes" id="UP000030764">
    <property type="component" value="Unassembled WGS sequence"/>
</dbReference>
<evidence type="ECO:0000313" key="3">
    <source>
        <dbReference type="Proteomes" id="UP000030764"/>
    </source>
</evidence>
<proteinExistence type="predicted"/>
<protein>
    <recommendedName>
        <fullName evidence="4">HAT C-terminal dimerisation domain-containing protein</fullName>
    </recommendedName>
</protein>
<gene>
    <name evidence="1" type="ORF">M513_02465</name>
    <name evidence="2" type="ORF">M514_02465</name>
</gene>
<dbReference type="AlphaFoldDB" id="A0A085NF88"/>
<dbReference type="Proteomes" id="UP000030758">
    <property type="component" value="Unassembled WGS sequence"/>
</dbReference>
<accession>A0A085NF88</accession>
<evidence type="ECO:0000313" key="1">
    <source>
        <dbReference type="EMBL" id="KFD56788.1"/>
    </source>
</evidence>
<dbReference type="PANTHER" id="PTHR45913">
    <property type="entry name" value="EPM2A-INTERACTING PROTEIN 1"/>
    <property type="match status" value="1"/>
</dbReference>
<reference evidence="2 3" key="1">
    <citation type="journal article" date="2014" name="Nat. Genet.">
        <title>Genome and transcriptome of the porcine whipworm Trichuris suis.</title>
        <authorList>
            <person name="Jex A.R."/>
            <person name="Nejsum P."/>
            <person name="Schwarz E.M."/>
            <person name="Hu L."/>
            <person name="Young N.D."/>
            <person name="Hall R.S."/>
            <person name="Korhonen P.K."/>
            <person name="Liao S."/>
            <person name="Thamsborg S."/>
            <person name="Xia J."/>
            <person name="Xu P."/>
            <person name="Wang S."/>
            <person name="Scheerlinck J.P."/>
            <person name="Hofmann A."/>
            <person name="Sternberg P.W."/>
            <person name="Wang J."/>
            <person name="Gasser R.B."/>
        </authorList>
    </citation>
    <scope>NUCLEOTIDE SEQUENCE [LARGE SCALE GENOMIC DNA]</scope>
    <source>
        <strain evidence="2">DCEP-RM93F</strain>
        <strain evidence="1">DCEP-RM93M</strain>
    </source>
</reference>
<name>A0A085NF88_9BILA</name>
<evidence type="ECO:0008006" key="4">
    <source>
        <dbReference type="Google" id="ProtNLM"/>
    </source>
</evidence>
<dbReference type="PANTHER" id="PTHR45913:SF22">
    <property type="entry name" value="SCAN BOX DOMAIN-CONTAINING PROTEIN"/>
    <property type="match status" value="1"/>
</dbReference>
<dbReference type="EMBL" id="KL367507">
    <property type="protein sequence ID" value="KFD68134.1"/>
    <property type="molecule type" value="Genomic_DNA"/>
</dbReference>
<dbReference type="EMBL" id="KL363192">
    <property type="protein sequence ID" value="KFD56788.1"/>
    <property type="molecule type" value="Genomic_DNA"/>
</dbReference>
<sequence length="329" mass="38050">MAQGVEDMLCSILKNTEFALQLGESALPRNEAILLAYMRFMKQEGLVQELLFAKELTTDTKGESIFKIANEFFKEKQVPVNSGLAVATDRPLSMYVIRAMNRIKANGLYDRLFRQLCEESDEEEFNRLFLHIEFNGMNVQLQSNELNLNKMRLAFLSKLMLYKCNFARGEFCQFSTLAKASKEVKILEDDVHIYCQHLEMLHEDFLRDIYLQEELIDLQSNEETKPRMAGPYDYWLEEQIPPCYPALWRAMKTLPIAIPSASVVERGFSVVTDLATNKSLLELIKATYDCGSRQCSPMLRRWLVCMLPALWSDIVLIMNAMLEQTKLYT</sequence>
<keyword evidence="3" id="KW-1185">Reference proteome</keyword>
<evidence type="ECO:0000313" key="2">
    <source>
        <dbReference type="EMBL" id="KFD68134.1"/>
    </source>
</evidence>